<protein>
    <submittedName>
        <fullName evidence="5">Metallophosphoesterase</fullName>
    </submittedName>
</protein>
<dbReference type="Proteomes" id="UP001595969">
    <property type="component" value="Unassembled WGS sequence"/>
</dbReference>
<keyword evidence="1" id="KW-0479">Metal-binding</keyword>
<keyword evidence="3" id="KW-1133">Transmembrane helix</keyword>
<dbReference type="EMBL" id="JBHSGS010000043">
    <property type="protein sequence ID" value="MFC4719660.1"/>
    <property type="molecule type" value="Genomic_DNA"/>
</dbReference>
<dbReference type="RefSeq" id="WP_204653870.1">
    <property type="nucleotide sequence ID" value="NZ_JAFBFD010000015.1"/>
</dbReference>
<organism evidence="5 6">
    <name type="scientific">Enterococcus lemanii</name>
    <dbReference type="NCBI Taxonomy" id="1159752"/>
    <lineage>
        <taxon>Bacteria</taxon>
        <taxon>Bacillati</taxon>
        <taxon>Bacillota</taxon>
        <taxon>Bacilli</taxon>
        <taxon>Lactobacillales</taxon>
        <taxon>Enterococcaceae</taxon>
        <taxon>Enterococcus</taxon>
    </lineage>
</organism>
<dbReference type="InterPro" id="IPR051158">
    <property type="entry name" value="Metallophosphoesterase_sf"/>
</dbReference>
<accession>A0ABV9MXW3</accession>
<evidence type="ECO:0000313" key="5">
    <source>
        <dbReference type="EMBL" id="MFC4719660.1"/>
    </source>
</evidence>
<sequence>MSDFIYPLILGVSLLFFFWFLLKPKKAKEVHYLVQKDKSQILDISKAYDLYDNPKNVVIAHFSDTHFGKKIKPRKIKPIIQSTIQQQPDIILFSGDLLEDYSKWPHRQSSDLIDKLNRLSAPMGKFAVLGDRDYQANGQYFVKEILKSSQFDLLVNQDLYQTKENISLHLTGLDDTLAGQPVFNHPKKLSTWSILLMHETDYLGEIKNLTDYDLILTGHEFKKPLLKKINAVPLFTNGLYQFNQKTLLSIYPGFSKWPHFIKKPVIYYYYLAK</sequence>
<keyword evidence="3" id="KW-0812">Transmembrane</keyword>
<gene>
    <name evidence="5" type="ORF">ACFO5I_07920</name>
</gene>
<feature type="transmembrane region" description="Helical" evidence="3">
    <location>
        <begin position="6"/>
        <end position="22"/>
    </location>
</feature>
<dbReference type="Gene3D" id="3.60.21.10">
    <property type="match status" value="1"/>
</dbReference>
<evidence type="ECO:0000256" key="1">
    <source>
        <dbReference type="ARBA" id="ARBA00022723"/>
    </source>
</evidence>
<keyword evidence="3" id="KW-0472">Membrane</keyword>
<dbReference type="SUPFAM" id="SSF56300">
    <property type="entry name" value="Metallo-dependent phosphatases"/>
    <property type="match status" value="1"/>
</dbReference>
<evidence type="ECO:0000256" key="2">
    <source>
        <dbReference type="ARBA" id="ARBA00022801"/>
    </source>
</evidence>
<evidence type="ECO:0000256" key="3">
    <source>
        <dbReference type="SAM" id="Phobius"/>
    </source>
</evidence>
<dbReference type="PANTHER" id="PTHR31302">
    <property type="entry name" value="TRANSMEMBRANE PROTEIN WITH METALLOPHOSPHOESTERASE DOMAIN-RELATED"/>
    <property type="match status" value="1"/>
</dbReference>
<evidence type="ECO:0000259" key="4">
    <source>
        <dbReference type="Pfam" id="PF00149"/>
    </source>
</evidence>
<dbReference type="PANTHER" id="PTHR31302:SF31">
    <property type="entry name" value="PHOSPHODIESTERASE YAEI"/>
    <property type="match status" value="1"/>
</dbReference>
<comment type="caution">
    <text evidence="5">The sequence shown here is derived from an EMBL/GenBank/DDBJ whole genome shotgun (WGS) entry which is preliminary data.</text>
</comment>
<name>A0ABV9MXW3_9ENTE</name>
<dbReference type="InterPro" id="IPR029052">
    <property type="entry name" value="Metallo-depent_PP-like"/>
</dbReference>
<dbReference type="Pfam" id="PF00149">
    <property type="entry name" value="Metallophos"/>
    <property type="match status" value="1"/>
</dbReference>
<evidence type="ECO:0000313" key="6">
    <source>
        <dbReference type="Proteomes" id="UP001595969"/>
    </source>
</evidence>
<proteinExistence type="predicted"/>
<keyword evidence="2" id="KW-0378">Hydrolase</keyword>
<feature type="domain" description="Calcineurin-like phosphoesterase" evidence="4">
    <location>
        <begin position="59"/>
        <end position="220"/>
    </location>
</feature>
<reference evidence="6" key="1">
    <citation type="journal article" date="2019" name="Int. J. Syst. Evol. Microbiol.">
        <title>The Global Catalogue of Microorganisms (GCM) 10K type strain sequencing project: providing services to taxonomists for standard genome sequencing and annotation.</title>
        <authorList>
            <consortium name="The Broad Institute Genomics Platform"/>
            <consortium name="The Broad Institute Genome Sequencing Center for Infectious Disease"/>
            <person name="Wu L."/>
            <person name="Ma J."/>
        </authorList>
    </citation>
    <scope>NUCLEOTIDE SEQUENCE [LARGE SCALE GENOMIC DNA]</scope>
    <source>
        <strain evidence="6">CGMCC 1.19032</strain>
    </source>
</reference>
<dbReference type="InterPro" id="IPR004843">
    <property type="entry name" value="Calcineurin-like_PHP"/>
</dbReference>
<keyword evidence="6" id="KW-1185">Reference proteome</keyword>